<organism evidence="2 3">
    <name type="scientific">Paramecium octaurelia</name>
    <dbReference type="NCBI Taxonomy" id="43137"/>
    <lineage>
        <taxon>Eukaryota</taxon>
        <taxon>Sar</taxon>
        <taxon>Alveolata</taxon>
        <taxon>Ciliophora</taxon>
        <taxon>Intramacronucleata</taxon>
        <taxon>Oligohymenophorea</taxon>
        <taxon>Peniculida</taxon>
        <taxon>Parameciidae</taxon>
        <taxon>Paramecium</taxon>
    </lineage>
</organism>
<feature type="transmembrane region" description="Helical" evidence="1">
    <location>
        <begin position="6"/>
        <end position="26"/>
    </location>
</feature>
<feature type="transmembrane region" description="Helical" evidence="1">
    <location>
        <begin position="38"/>
        <end position="59"/>
    </location>
</feature>
<accession>A0A8S1VBG5</accession>
<dbReference type="EMBL" id="CAJJDP010000063">
    <property type="protein sequence ID" value="CAD8174908.1"/>
    <property type="molecule type" value="Genomic_DNA"/>
</dbReference>
<keyword evidence="1" id="KW-1133">Transmembrane helix</keyword>
<evidence type="ECO:0000256" key="1">
    <source>
        <dbReference type="SAM" id="Phobius"/>
    </source>
</evidence>
<keyword evidence="3" id="KW-1185">Reference proteome</keyword>
<protein>
    <submittedName>
        <fullName evidence="2">Uncharacterized protein</fullName>
    </submittedName>
</protein>
<dbReference type="AlphaFoldDB" id="A0A8S1VBG5"/>
<evidence type="ECO:0000313" key="2">
    <source>
        <dbReference type="EMBL" id="CAD8174908.1"/>
    </source>
</evidence>
<gene>
    <name evidence="2" type="ORF">POCTA_138.1.T0640230</name>
</gene>
<reference evidence="2" key="1">
    <citation type="submission" date="2021-01" db="EMBL/GenBank/DDBJ databases">
        <authorList>
            <consortium name="Genoscope - CEA"/>
            <person name="William W."/>
        </authorList>
    </citation>
    <scope>NUCLEOTIDE SEQUENCE</scope>
</reference>
<keyword evidence="1" id="KW-0472">Membrane</keyword>
<feature type="transmembrane region" description="Helical" evidence="1">
    <location>
        <begin position="225"/>
        <end position="245"/>
    </location>
</feature>
<feature type="transmembrane region" description="Helical" evidence="1">
    <location>
        <begin position="71"/>
        <end position="97"/>
    </location>
</feature>
<comment type="caution">
    <text evidence="2">The sequence shown here is derived from an EMBL/GenBank/DDBJ whole genome shotgun (WGS) entry which is preliminary data.</text>
</comment>
<sequence length="349" mass="40266">MFNYLNVIQLIIISINMFTGLMRAGLTITRKKNPIDNYIFLMFFFAILTLTAEIINMFLCKQTVDMHLVCVGTWITFSLTLQQSLAFMAILQFLTFFLLQTQSKEFLDEMKKSQNQFIFFAILAPILLNLLNLFVHDSQYRIFYPPNNRFQVIDLFASLTFLLIIISIFTGLSIKMLRTSSQDLTIQFRKNFIKTLKVALFTQLICYTPFLLIVIAAQFTNSLNLYYNIFLALINTQILQYNYLFGLNPYIQKIQVLKMSKLLGIAASDIEESEQYSYAHTQTQTFTETQLTNNVRISATPSKVAEMAISRDSCNIKSQTQKQPKILGSEKQKLTTVEMKQKAKTLVSN</sequence>
<dbReference type="OrthoDB" id="306112at2759"/>
<feature type="transmembrane region" description="Helical" evidence="1">
    <location>
        <begin position="155"/>
        <end position="177"/>
    </location>
</feature>
<feature type="transmembrane region" description="Helical" evidence="1">
    <location>
        <begin position="117"/>
        <end position="135"/>
    </location>
</feature>
<dbReference type="OMA" id="QLICYTP"/>
<proteinExistence type="predicted"/>
<name>A0A8S1VBG5_PAROT</name>
<dbReference type="Proteomes" id="UP000683925">
    <property type="component" value="Unassembled WGS sequence"/>
</dbReference>
<keyword evidence="1" id="KW-0812">Transmembrane</keyword>
<evidence type="ECO:0000313" key="3">
    <source>
        <dbReference type="Proteomes" id="UP000683925"/>
    </source>
</evidence>
<feature type="transmembrane region" description="Helical" evidence="1">
    <location>
        <begin position="198"/>
        <end position="219"/>
    </location>
</feature>